<keyword evidence="2" id="KW-1185">Reference proteome</keyword>
<reference evidence="1 2" key="1">
    <citation type="submission" date="2017-06" db="EMBL/GenBank/DDBJ databases">
        <title>Genome sequencing of cyanobaciteial culture collection at National Institute for Environmental Studies (NIES).</title>
        <authorList>
            <person name="Hirose Y."/>
            <person name="Shimura Y."/>
            <person name="Fujisawa T."/>
            <person name="Nakamura Y."/>
            <person name="Kawachi M."/>
        </authorList>
    </citation>
    <scope>NUCLEOTIDE SEQUENCE [LARGE SCALE GENOMIC DNA]</scope>
    <source>
        <strain evidence="1 2">NIES-806</strain>
    </source>
</reference>
<dbReference type="RefSeq" id="WP_096668568.1">
    <property type="nucleotide sequence ID" value="NZ_AP018316.1"/>
</dbReference>
<dbReference type="Gene3D" id="3.30.310.110">
    <property type="entry name" value="XisI-like"/>
    <property type="match status" value="1"/>
</dbReference>
<dbReference type="InterPro" id="IPR014968">
    <property type="entry name" value="XisI"/>
</dbReference>
<evidence type="ECO:0000313" key="1">
    <source>
        <dbReference type="EMBL" id="BAZ86857.1"/>
    </source>
</evidence>
<name>A0A1Z4V5T8_9CYAN</name>
<protein>
    <recommendedName>
        <fullName evidence="3">XisI protein</fullName>
    </recommendedName>
</protein>
<dbReference type="AlphaFoldDB" id="A0A1Z4V5T8"/>
<dbReference type="EMBL" id="AP018316">
    <property type="protein sequence ID" value="BAZ86857.1"/>
    <property type="molecule type" value="Genomic_DNA"/>
</dbReference>
<dbReference type="OrthoDB" id="467081at2"/>
<evidence type="ECO:0000313" key="2">
    <source>
        <dbReference type="Proteomes" id="UP000218702"/>
    </source>
</evidence>
<accession>A0A1Z4V5T8</accession>
<evidence type="ECO:0008006" key="3">
    <source>
        <dbReference type="Google" id="ProtNLM"/>
    </source>
</evidence>
<dbReference type="KEGG" id="dcm:NIES806_30740"/>
<sequence>MDNTLRYADILTQVLRKESSLQPRLQKLKISPVCDKESGQFLIIMTGWEKENWTNTILFHARLLDGKIVIEDDNFEEGLIPVLIQAGIPPEDIINGLILESD</sequence>
<organism evidence="1 2">
    <name type="scientific">Dolichospermum compactum NIES-806</name>
    <dbReference type="NCBI Taxonomy" id="1973481"/>
    <lineage>
        <taxon>Bacteria</taxon>
        <taxon>Bacillati</taxon>
        <taxon>Cyanobacteriota</taxon>
        <taxon>Cyanophyceae</taxon>
        <taxon>Nostocales</taxon>
        <taxon>Aphanizomenonaceae</taxon>
        <taxon>Dolichospermum</taxon>
        <taxon>Dolichospermum compactum</taxon>
    </lineage>
</organism>
<dbReference type="Proteomes" id="UP000218702">
    <property type="component" value="Chromosome"/>
</dbReference>
<proteinExistence type="predicted"/>
<gene>
    <name evidence="1" type="ORF">NIES806_30740</name>
</gene>
<dbReference type="SUPFAM" id="SSF143847">
    <property type="entry name" value="XisI-like"/>
    <property type="match status" value="1"/>
</dbReference>
<dbReference type="InterPro" id="IPR035943">
    <property type="entry name" value="XisI-like_sf"/>
</dbReference>
<dbReference type="Pfam" id="PF08869">
    <property type="entry name" value="XisI"/>
    <property type="match status" value="1"/>
</dbReference>